<dbReference type="EC" id="2.1.2.3" evidence="10"/>
<dbReference type="Gene3D" id="3.40.140.20">
    <property type="match status" value="2"/>
</dbReference>
<organism evidence="13 14">
    <name type="scientific">Pseudokineococcus marinus</name>
    <dbReference type="NCBI Taxonomy" id="351215"/>
    <lineage>
        <taxon>Bacteria</taxon>
        <taxon>Bacillati</taxon>
        <taxon>Actinomycetota</taxon>
        <taxon>Actinomycetes</taxon>
        <taxon>Kineosporiales</taxon>
        <taxon>Kineosporiaceae</taxon>
        <taxon>Pseudokineococcus</taxon>
    </lineage>
</organism>
<evidence type="ECO:0000256" key="4">
    <source>
        <dbReference type="ARBA" id="ARBA00022679"/>
    </source>
</evidence>
<proteinExistence type="inferred from homology"/>
<dbReference type="NCBIfam" id="NF002049">
    <property type="entry name" value="PRK00881.1"/>
    <property type="match status" value="1"/>
</dbReference>
<sequence length="801" mass="84525">MVSDRDGRRHRGTRGAVGARPRRRSSRGVGPPVPRRRPRLGGGHEPRGPARGLPPARLGRRGRRRRRGPRGRAGAGPGPRGRAARRGRRPARPPRPRRLGRRADPRGHGARARPRRARRLHEARRARLPRPPRRARRQHPPGAVAVLPRHPGPRGRARLRRQGHRRHRAARRRGRRHRCGARPGGGPRARGRRRRDPPRAHQGRRAAPARRRRRAHGPRRLDHLARRPPEGAPPVSSPTTADASPSADPTSTEAGGRRPLRRALVSVWDKTGLEDLARGLHDAGVALVSTGSTASRIAAAGVPVTAVEDLTGFPECLDGRVKTLHPRVHAGILADRRRPEHEAQLADLGVEPFDLVVVNLYPFERTVASGAGVDECVEQIDVGGPSMVRAAAKNHPSVAVVTSPEAYDEVLAAAVGGGFDLAARARLAARAFAATAAYDAAVAAWTRDVLVPSTTVEEPAAGPRPAGEAGDGGGDGDEQGAPPERIELSYARTASLRYGENPHQRAALYRPLAGAGSAAAAGLAGAEQLHGKEMSFNNWTDADAAWRAAHDHDEPCVAIIKHANPCGIAVAADVATAHRAAHACDPVSAFGGVIAVNRPVTAAMAEQVAEVFTEVVVAPAFDADALEVLTRKKNVRLLRADAPAGGDRLEVKPVDGGLLVQTADRLQAPGDDPSGWTLAAGAPVGADVLADLAFAWRAVRAVRSNAILLASGRATTGVGMGQVNRVDSARLAVARAGERAAGSVAASDAFFPFADGLQVLLDAGVRAVVQPGGSVRDEEVVAAAQAAGAALYLTGARHFTH</sequence>
<feature type="compositionally biased region" description="Basic residues" evidence="11">
    <location>
        <begin position="151"/>
        <end position="180"/>
    </location>
</feature>
<evidence type="ECO:0000256" key="3">
    <source>
        <dbReference type="ARBA" id="ARBA00007667"/>
    </source>
</evidence>
<keyword evidence="14" id="KW-1185">Reference proteome</keyword>
<evidence type="ECO:0000256" key="8">
    <source>
        <dbReference type="ARBA" id="ARBA00050488"/>
    </source>
</evidence>
<evidence type="ECO:0000256" key="11">
    <source>
        <dbReference type="SAM" id="MobiDB-lite"/>
    </source>
</evidence>
<dbReference type="GO" id="GO:0006189">
    <property type="term" value="P:'de novo' IMP biosynthetic process"/>
    <property type="evidence" value="ECO:0007669"/>
    <property type="project" value="UniProtKB-UniRule"/>
</dbReference>
<keyword evidence="7 10" id="KW-0511">Multifunctional enzyme</keyword>
<dbReference type="UniPathway" id="UPA00074">
    <property type="reaction ID" value="UER00133"/>
</dbReference>
<protein>
    <recommendedName>
        <fullName evidence="10">Bifunctional purine biosynthesis protein PurH</fullName>
    </recommendedName>
    <domain>
        <recommendedName>
            <fullName evidence="10">Phosphoribosylaminoimidazolecarboxamide formyltransferase</fullName>
            <ecNumber evidence="10">2.1.2.3</ecNumber>
        </recommendedName>
        <alternativeName>
            <fullName evidence="10">AICAR transformylase</fullName>
        </alternativeName>
    </domain>
    <domain>
        <recommendedName>
            <fullName evidence="10">IMP cyclohydrolase</fullName>
            <ecNumber evidence="10">3.5.4.10</ecNumber>
        </recommendedName>
        <alternativeName>
            <fullName evidence="10">ATIC</fullName>
        </alternativeName>
        <alternativeName>
            <fullName evidence="10">IMP synthase</fullName>
        </alternativeName>
        <alternativeName>
            <fullName evidence="10">Inosinicase</fullName>
        </alternativeName>
    </domain>
</protein>
<comment type="catalytic activity">
    <reaction evidence="9 10">
        <text>IMP + H2O = 5-formamido-1-(5-phospho-D-ribosyl)imidazole-4-carboxamide</text>
        <dbReference type="Rhea" id="RHEA:18445"/>
        <dbReference type="ChEBI" id="CHEBI:15377"/>
        <dbReference type="ChEBI" id="CHEBI:58053"/>
        <dbReference type="ChEBI" id="CHEBI:58467"/>
        <dbReference type="EC" id="3.5.4.10"/>
    </reaction>
</comment>
<dbReference type="EMBL" id="JABEMA010000042">
    <property type="protein sequence ID" value="NNH22453.1"/>
    <property type="molecule type" value="Genomic_DNA"/>
</dbReference>
<dbReference type="FunFam" id="3.40.140.20:FF:000001">
    <property type="entry name" value="Bifunctional purine biosynthesis protein PurH"/>
    <property type="match status" value="1"/>
</dbReference>
<dbReference type="PROSITE" id="PS51855">
    <property type="entry name" value="MGS"/>
    <property type="match status" value="1"/>
</dbReference>
<dbReference type="GO" id="GO:0005829">
    <property type="term" value="C:cytosol"/>
    <property type="evidence" value="ECO:0007669"/>
    <property type="project" value="TreeGrafter"/>
</dbReference>
<dbReference type="GO" id="GO:0004643">
    <property type="term" value="F:phosphoribosylaminoimidazolecarboxamide formyltransferase activity"/>
    <property type="evidence" value="ECO:0007669"/>
    <property type="project" value="UniProtKB-UniRule"/>
</dbReference>
<evidence type="ECO:0000256" key="1">
    <source>
        <dbReference type="ARBA" id="ARBA00004844"/>
    </source>
</evidence>
<dbReference type="AlphaFoldDB" id="A0A849BM90"/>
<keyword evidence="4 10" id="KW-0808">Transferase</keyword>
<dbReference type="PANTHER" id="PTHR11692:SF0">
    <property type="entry name" value="BIFUNCTIONAL PURINE BIOSYNTHESIS PROTEIN ATIC"/>
    <property type="match status" value="1"/>
</dbReference>
<dbReference type="PANTHER" id="PTHR11692">
    <property type="entry name" value="BIFUNCTIONAL PURINE BIOSYNTHESIS PROTEIN PURH"/>
    <property type="match status" value="1"/>
</dbReference>
<dbReference type="Pfam" id="PF02142">
    <property type="entry name" value="MGS"/>
    <property type="match status" value="1"/>
</dbReference>
<evidence type="ECO:0000313" key="13">
    <source>
        <dbReference type="EMBL" id="NNH22453.1"/>
    </source>
</evidence>
<comment type="similarity">
    <text evidence="3 10">Belongs to the PurH family.</text>
</comment>
<dbReference type="InterPro" id="IPR002695">
    <property type="entry name" value="PurH-like"/>
</dbReference>
<dbReference type="EC" id="3.5.4.10" evidence="10"/>
<feature type="compositionally biased region" description="Basic residues" evidence="11">
    <location>
        <begin position="82"/>
        <end position="100"/>
    </location>
</feature>
<dbReference type="FunFam" id="3.40.50.1380:FF:000001">
    <property type="entry name" value="Bifunctional purine biosynthesis protein PurH"/>
    <property type="match status" value="1"/>
</dbReference>
<feature type="region of interest" description="Disordered" evidence="11">
    <location>
        <begin position="454"/>
        <end position="482"/>
    </location>
</feature>
<evidence type="ECO:0000256" key="9">
    <source>
        <dbReference type="ARBA" id="ARBA00050687"/>
    </source>
</evidence>
<dbReference type="SUPFAM" id="SSF53927">
    <property type="entry name" value="Cytidine deaminase-like"/>
    <property type="match status" value="1"/>
</dbReference>
<dbReference type="SMART" id="SM00798">
    <property type="entry name" value="AICARFT_IMPCHas"/>
    <property type="match status" value="1"/>
</dbReference>
<dbReference type="FunFam" id="3.40.140.20:FF:000002">
    <property type="entry name" value="Bifunctional purine biosynthesis protein PurH"/>
    <property type="match status" value="1"/>
</dbReference>
<feature type="region of interest" description="Disordered" evidence="11">
    <location>
        <begin position="1"/>
        <end position="258"/>
    </location>
</feature>
<evidence type="ECO:0000256" key="5">
    <source>
        <dbReference type="ARBA" id="ARBA00022755"/>
    </source>
</evidence>
<feature type="compositionally biased region" description="Low complexity" evidence="11">
    <location>
        <begin position="457"/>
        <end position="468"/>
    </location>
</feature>
<dbReference type="NCBIfam" id="TIGR00355">
    <property type="entry name" value="purH"/>
    <property type="match status" value="1"/>
</dbReference>
<evidence type="ECO:0000256" key="10">
    <source>
        <dbReference type="HAMAP-Rule" id="MF_00139"/>
    </source>
</evidence>
<feature type="compositionally biased region" description="Basic residues" evidence="11">
    <location>
        <begin position="108"/>
        <end position="139"/>
    </location>
</feature>
<dbReference type="CDD" id="cd01421">
    <property type="entry name" value="IMPCH"/>
    <property type="match status" value="1"/>
</dbReference>
<dbReference type="GO" id="GO:0003937">
    <property type="term" value="F:IMP cyclohydrolase activity"/>
    <property type="evidence" value="ECO:0007669"/>
    <property type="project" value="UniProtKB-UniRule"/>
</dbReference>
<comment type="domain">
    <text evidence="10">The IMP cyclohydrolase activity resides in the N-terminal region.</text>
</comment>
<evidence type="ECO:0000313" key="14">
    <source>
        <dbReference type="Proteomes" id="UP000555552"/>
    </source>
</evidence>
<evidence type="ECO:0000256" key="7">
    <source>
        <dbReference type="ARBA" id="ARBA00023268"/>
    </source>
</evidence>
<evidence type="ECO:0000256" key="2">
    <source>
        <dbReference type="ARBA" id="ARBA00004954"/>
    </source>
</evidence>
<comment type="pathway">
    <text evidence="2 10">Purine metabolism; IMP biosynthesis via de novo pathway; 5-formamido-1-(5-phospho-D-ribosyl)imidazole-4-carboxamide from 5-amino-1-(5-phospho-D-ribosyl)imidazole-4-carboxamide (10-formyl THF route): step 1/1.</text>
</comment>
<dbReference type="SUPFAM" id="SSF52335">
    <property type="entry name" value="Methylglyoxal synthase-like"/>
    <property type="match status" value="1"/>
</dbReference>
<reference evidence="13 14" key="1">
    <citation type="submission" date="2020-05" db="EMBL/GenBank/DDBJ databases">
        <title>MicrobeNet Type strains.</title>
        <authorList>
            <person name="Nicholson A.C."/>
        </authorList>
    </citation>
    <scope>NUCLEOTIDE SEQUENCE [LARGE SCALE GENOMIC DNA]</scope>
    <source>
        <strain evidence="13 14">JCM 14547</strain>
    </source>
</reference>
<comment type="catalytic activity">
    <reaction evidence="8 10">
        <text>(6R)-10-formyltetrahydrofolate + 5-amino-1-(5-phospho-beta-D-ribosyl)imidazole-4-carboxamide = 5-formamido-1-(5-phospho-D-ribosyl)imidazole-4-carboxamide + (6S)-5,6,7,8-tetrahydrofolate</text>
        <dbReference type="Rhea" id="RHEA:22192"/>
        <dbReference type="ChEBI" id="CHEBI:57453"/>
        <dbReference type="ChEBI" id="CHEBI:58467"/>
        <dbReference type="ChEBI" id="CHEBI:58475"/>
        <dbReference type="ChEBI" id="CHEBI:195366"/>
        <dbReference type="EC" id="2.1.2.3"/>
    </reaction>
</comment>
<dbReference type="Pfam" id="PF01808">
    <property type="entry name" value="AICARFT_IMPCHas"/>
    <property type="match status" value="1"/>
</dbReference>
<keyword evidence="6 10" id="KW-0378">Hydrolase</keyword>
<name>A0A849BM90_9ACTN</name>
<dbReference type="InterPro" id="IPR011607">
    <property type="entry name" value="MGS-like_dom"/>
</dbReference>
<evidence type="ECO:0000259" key="12">
    <source>
        <dbReference type="PROSITE" id="PS51855"/>
    </source>
</evidence>
<feature type="domain" description="MGS-like" evidence="12">
    <location>
        <begin position="252"/>
        <end position="402"/>
    </location>
</feature>
<feature type="compositionally biased region" description="Low complexity" evidence="11">
    <location>
        <begin position="237"/>
        <end position="252"/>
    </location>
</feature>
<dbReference type="SMART" id="SM00851">
    <property type="entry name" value="MGS"/>
    <property type="match status" value="1"/>
</dbReference>
<dbReference type="HAMAP" id="MF_00139">
    <property type="entry name" value="PurH"/>
    <property type="match status" value="1"/>
</dbReference>
<gene>
    <name evidence="10 13" type="primary">purH</name>
    <name evidence="13" type="ORF">HLB09_04980</name>
</gene>
<feature type="compositionally biased region" description="Basic and acidic residues" evidence="11">
    <location>
        <begin position="219"/>
        <end position="229"/>
    </location>
</feature>
<feature type="compositionally biased region" description="Basic residues" evidence="11">
    <location>
        <begin position="58"/>
        <end position="70"/>
    </location>
</feature>
<dbReference type="InterPro" id="IPR036914">
    <property type="entry name" value="MGS-like_dom_sf"/>
</dbReference>
<dbReference type="Gene3D" id="3.40.50.1380">
    <property type="entry name" value="Methylglyoxal synthase-like domain"/>
    <property type="match status" value="1"/>
</dbReference>
<keyword evidence="5 10" id="KW-0658">Purine biosynthesis</keyword>
<dbReference type="InterPro" id="IPR024051">
    <property type="entry name" value="AICAR_Tfase_dup_dom_sf"/>
</dbReference>
<evidence type="ECO:0000256" key="6">
    <source>
        <dbReference type="ARBA" id="ARBA00022801"/>
    </source>
</evidence>
<comment type="caution">
    <text evidence="13">The sequence shown here is derived from an EMBL/GenBank/DDBJ whole genome shotgun (WGS) entry which is preliminary data.</text>
</comment>
<dbReference type="Proteomes" id="UP000555552">
    <property type="component" value="Unassembled WGS sequence"/>
</dbReference>
<comment type="pathway">
    <text evidence="1 10">Purine metabolism; IMP biosynthesis via de novo pathway; IMP from 5-formamido-1-(5-phospho-D-ribosyl)imidazole-4-carboxamide: step 1/1.</text>
</comment>
<dbReference type="InterPro" id="IPR016193">
    <property type="entry name" value="Cytidine_deaminase-like"/>
</dbReference>
<accession>A0A849BM90</accession>
<feature type="compositionally biased region" description="Basic residues" evidence="11">
    <location>
        <begin position="189"/>
        <end position="218"/>
    </location>
</feature>